<evidence type="ECO:0000313" key="1">
    <source>
        <dbReference type="EMBL" id="TAA26551.1"/>
    </source>
</evidence>
<dbReference type="RefSeq" id="WP_130550426.1">
    <property type="nucleotide sequence ID" value="NZ_SHMC01000002.1"/>
</dbReference>
<proteinExistence type="predicted"/>
<name>A0A4Q8LCX3_9GAMM</name>
<organism evidence="1 2">
    <name type="scientific">Pseudoxanthomonas winnipegensis</name>
    <dbReference type="NCBI Taxonomy" id="2480810"/>
    <lineage>
        <taxon>Bacteria</taxon>
        <taxon>Pseudomonadati</taxon>
        <taxon>Pseudomonadota</taxon>
        <taxon>Gammaproteobacteria</taxon>
        <taxon>Lysobacterales</taxon>
        <taxon>Lysobacteraceae</taxon>
        <taxon>Pseudoxanthomonas</taxon>
    </lineage>
</organism>
<dbReference type="OrthoDB" id="6053227at2"/>
<dbReference type="AlphaFoldDB" id="A0A4Q8LCX3"/>
<dbReference type="EMBL" id="SHMC01000002">
    <property type="protein sequence ID" value="TAA26551.1"/>
    <property type="molecule type" value="Genomic_DNA"/>
</dbReference>
<sequence>MSHDTQGAPAPNGARHIAFIFGQIADTLDWTHEAWQALIARLTAGGQAATDLTLGEILNAITATITEQAGGGA</sequence>
<evidence type="ECO:0000313" key="2">
    <source>
        <dbReference type="Proteomes" id="UP000292627"/>
    </source>
</evidence>
<reference evidence="1 2" key="1">
    <citation type="submission" date="2019-02" db="EMBL/GenBank/DDBJ databases">
        <title>WGS of Pseudoxanthomonas species novum from clinical isolates.</title>
        <authorList>
            <person name="Bernier A.-M."/>
            <person name="Bernard K."/>
            <person name="Vachon A."/>
        </authorList>
    </citation>
    <scope>NUCLEOTIDE SEQUENCE [LARGE SCALE GENOMIC DNA]</scope>
    <source>
        <strain evidence="1 2">NML171200</strain>
    </source>
</reference>
<accession>A0A4Q8LCX3</accession>
<dbReference type="Proteomes" id="UP000292627">
    <property type="component" value="Unassembled WGS sequence"/>
</dbReference>
<gene>
    <name evidence="1" type="ORF">EA660_04780</name>
</gene>
<protein>
    <submittedName>
        <fullName evidence="1">Uncharacterized protein</fullName>
    </submittedName>
</protein>
<comment type="caution">
    <text evidence="1">The sequence shown here is derived from an EMBL/GenBank/DDBJ whole genome shotgun (WGS) entry which is preliminary data.</text>
</comment>